<dbReference type="GO" id="GO:0008168">
    <property type="term" value="F:methyltransferase activity"/>
    <property type="evidence" value="ECO:0007669"/>
    <property type="project" value="UniProtKB-KW"/>
</dbReference>
<dbReference type="PANTHER" id="PTHR43861:SF1">
    <property type="entry name" value="TRANS-ACONITATE 2-METHYLTRANSFERASE"/>
    <property type="match status" value="1"/>
</dbReference>
<dbReference type="Pfam" id="PF08003">
    <property type="entry name" value="Methyltransf_9"/>
    <property type="match status" value="1"/>
</dbReference>
<proteinExistence type="predicted"/>
<protein>
    <submittedName>
        <fullName evidence="2">Methyltransferase type 11</fullName>
    </submittedName>
</protein>
<sequence>MVETVGKLQAAHRAGRQGTNGRARGTGANGTAVIRAAESAEAQVLRREIDAIGPWFHNLRLPVDGAAGEHAETAPDHPLGDFPSVFWSAFGQAVPDDLTGKSVLDIGCNGGFYSFEMQRRGAARVLGIDHDPVYLRQAEFARERLGLSARDVEFRRLGVYDVDQLAEQFDLVFFMGVLYHLRHPLYALEKVAGLVRCPGGRLVFQTMERGVQETVQVAEDYPFAERGIFYDERFPRMYFVEHRYAGDWTNWWIPNPAATQAMLRSCGLDIVERPCGEVYVCAPKDAVRLWGRTGAAVPADGLARSSD</sequence>
<keyword evidence="2" id="KW-0808">Transferase</keyword>
<gene>
    <name evidence="2" type="ORF">AVDCRST_MAG77-3734</name>
</gene>
<organism evidence="2">
    <name type="scientific">uncultured Chloroflexota bacterium</name>
    <dbReference type="NCBI Taxonomy" id="166587"/>
    <lineage>
        <taxon>Bacteria</taxon>
        <taxon>Bacillati</taxon>
        <taxon>Chloroflexota</taxon>
        <taxon>environmental samples</taxon>
    </lineage>
</organism>
<dbReference type="AlphaFoldDB" id="A0A6J4J3Q4"/>
<evidence type="ECO:0000313" key="2">
    <source>
        <dbReference type="EMBL" id="CAA9267475.1"/>
    </source>
</evidence>
<evidence type="ECO:0000256" key="1">
    <source>
        <dbReference type="SAM" id="MobiDB-lite"/>
    </source>
</evidence>
<feature type="region of interest" description="Disordered" evidence="1">
    <location>
        <begin position="1"/>
        <end position="29"/>
    </location>
</feature>
<keyword evidence="2" id="KW-0489">Methyltransferase</keyword>
<name>A0A6J4J3Q4_9CHLR</name>
<dbReference type="PANTHER" id="PTHR43861">
    <property type="entry name" value="TRANS-ACONITATE 2-METHYLTRANSFERASE-RELATED"/>
    <property type="match status" value="1"/>
</dbReference>
<dbReference type="EMBL" id="CADCTC010000170">
    <property type="protein sequence ID" value="CAA9267475.1"/>
    <property type="molecule type" value="Genomic_DNA"/>
</dbReference>
<dbReference type="SUPFAM" id="SSF53335">
    <property type="entry name" value="S-adenosyl-L-methionine-dependent methyltransferases"/>
    <property type="match status" value="1"/>
</dbReference>
<dbReference type="Gene3D" id="3.40.50.150">
    <property type="entry name" value="Vaccinia Virus protein VP39"/>
    <property type="match status" value="1"/>
</dbReference>
<dbReference type="CDD" id="cd02440">
    <property type="entry name" value="AdoMet_MTases"/>
    <property type="match status" value="1"/>
</dbReference>
<dbReference type="NCBIfam" id="TIGR04290">
    <property type="entry name" value="meth_Rta_06860"/>
    <property type="match status" value="1"/>
</dbReference>
<accession>A0A6J4J3Q4</accession>
<dbReference type="InterPro" id="IPR029063">
    <property type="entry name" value="SAM-dependent_MTases_sf"/>
</dbReference>
<dbReference type="InterPro" id="IPR027555">
    <property type="entry name" value="Mo5U34_MeTrfas-like"/>
</dbReference>
<reference evidence="2" key="1">
    <citation type="submission" date="2020-02" db="EMBL/GenBank/DDBJ databases">
        <authorList>
            <person name="Meier V. D."/>
        </authorList>
    </citation>
    <scope>NUCLEOTIDE SEQUENCE</scope>
    <source>
        <strain evidence="2">AVDCRST_MAG77</strain>
    </source>
</reference>
<dbReference type="InterPro" id="IPR027554">
    <property type="entry name" value="Meth_Rta_06860"/>
</dbReference>
<feature type="compositionally biased region" description="Low complexity" evidence="1">
    <location>
        <begin position="16"/>
        <end position="29"/>
    </location>
</feature>
<dbReference type="GO" id="GO:0032259">
    <property type="term" value="P:methylation"/>
    <property type="evidence" value="ECO:0007669"/>
    <property type="project" value="UniProtKB-KW"/>
</dbReference>